<dbReference type="GO" id="GO:0005634">
    <property type="term" value="C:nucleus"/>
    <property type="evidence" value="ECO:0007669"/>
    <property type="project" value="UniProtKB-SubCell"/>
</dbReference>
<evidence type="ECO:0000256" key="3">
    <source>
        <dbReference type="ARBA" id="ARBA00022763"/>
    </source>
</evidence>
<dbReference type="Gene3D" id="3.40.50.10190">
    <property type="entry name" value="BRCT domain"/>
    <property type="match status" value="1"/>
</dbReference>
<dbReference type="InterPro" id="IPR031099">
    <property type="entry name" value="BRCA1-associated"/>
</dbReference>
<dbReference type="PANTHER" id="PTHR13763:SF0">
    <property type="entry name" value="BREAST CANCER TYPE 1 SUSCEPTIBILITY PROTEIN"/>
    <property type="match status" value="1"/>
</dbReference>
<evidence type="ECO:0000256" key="1">
    <source>
        <dbReference type="ARBA" id="ARBA00004123"/>
    </source>
</evidence>
<dbReference type="SUPFAM" id="SSF52113">
    <property type="entry name" value="BRCT domain"/>
    <property type="match status" value="1"/>
</dbReference>
<proteinExistence type="predicted"/>
<sequence length="99" mass="10781">MKIFHNKTPPSPPCAGAFSLPPSFPLPSPFSLLLISFSFESVSGFERLSGLTVLKNWDSSVTHIIALTDENGACFTLKVLIGILEGKWILSVEWINACT</sequence>
<dbReference type="GO" id="GO:0045944">
    <property type="term" value="P:positive regulation of transcription by RNA polymerase II"/>
    <property type="evidence" value="ECO:0007669"/>
    <property type="project" value="TreeGrafter"/>
</dbReference>
<evidence type="ECO:0000256" key="4">
    <source>
        <dbReference type="ARBA" id="ARBA00023204"/>
    </source>
</evidence>
<dbReference type="STRING" id="3750.A0A498II87"/>
<accession>A0A498II87</accession>
<evidence type="ECO:0000313" key="8">
    <source>
        <dbReference type="Proteomes" id="UP000290289"/>
    </source>
</evidence>
<evidence type="ECO:0000256" key="2">
    <source>
        <dbReference type="ARBA" id="ARBA00022737"/>
    </source>
</evidence>
<dbReference type="InterPro" id="IPR001357">
    <property type="entry name" value="BRCT_dom"/>
</dbReference>
<reference evidence="7 8" key="1">
    <citation type="submission" date="2018-10" db="EMBL/GenBank/DDBJ databases">
        <title>A high-quality apple genome assembly.</title>
        <authorList>
            <person name="Hu J."/>
        </authorList>
    </citation>
    <scope>NUCLEOTIDE SEQUENCE [LARGE SCALE GENOMIC DNA]</scope>
    <source>
        <strain evidence="8">cv. HFTH1</strain>
        <tissue evidence="7">Young leaf</tissue>
    </source>
</reference>
<keyword evidence="3" id="KW-0227">DNA damage</keyword>
<dbReference type="Pfam" id="PF00533">
    <property type="entry name" value="BRCT"/>
    <property type="match status" value="1"/>
</dbReference>
<evidence type="ECO:0000259" key="6">
    <source>
        <dbReference type="PROSITE" id="PS50172"/>
    </source>
</evidence>
<evidence type="ECO:0000313" key="7">
    <source>
        <dbReference type="EMBL" id="RXH82829.1"/>
    </source>
</evidence>
<organism evidence="7 8">
    <name type="scientific">Malus domestica</name>
    <name type="common">Apple</name>
    <name type="synonym">Pyrus malus</name>
    <dbReference type="NCBI Taxonomy" id="3750"/>
    <lineage>
        <taxon>Eukaryota</taxon>
        <taxon>Viridiplantae</taxon>
        <taxon>Streptophyta</taxon>
        <taxon>Embryophyta</taxon>
        <taxon>Tracheophyta</taxon>
        <taxon>Spermatophyta</taxon>
        <taxon>Magnoliopsida</taxon>
        <taxon>eudicotyledons</taxon>
        <taxon>Gunneridae</taxon>
        <taxon>Pentapetalae</taxon>
        <taxon>rosids</taxon>
        <taxon>fabids</taxon>
        <taxon>Rosales</taxon>
        <taxon>Rosaceae</taxon>
        <taxon>Amygdaloideae</taxon>
        <taxon>Maleae</taxon>
        <taxon>Malus</taxon>
    </lineage>
</organism>
<comment type="caution">
    <text evidence="7">The sequence shown here is derived from an EMBL/GenBank/DDBJ whole genome shotgun (WGS) entry which is preliminary data.</text>
</comment>
<dbReference type="PANTHER" id="PTHR13763">
    <property type="entry name" value="BREAST CANCER TYPE 1 SUSCEPTIBILITY PROTEIN BRCA1"/>
    <property type="match status" value="1"/>
</dbReference>
<dbReference type="Proteomes" id="UP000290289">
    <property type="component" value="Chromosome 11"/>
</dbReference>
<dbReference type="GO" id="GO:0000724">
    <property type="term" value="P:double-strand break repair via homologous recombination"/>
    <property type="evidence" value="ECO:0007669"/>
    <property type="project" value="TreeGrafter"/>
</dbReference>
<feature type="domain" description="BRCT" evidence="6">
    <location>
        <begin position="50"/>
        <end position="99"/>
    </location>
</feature>
<dbReference type="InterPro" id="IPR036420">
    <property type="entry name" value="BRCT_dom_sf"/>
</dbReference>
<dbReference type="GO" id="GO:0004842">
    <property type="term" value="F:ubiquitin-protein transferase activity"/>
    <property type="evidence" value="ECO:0007669"/>
    <property type="project" value="TreeGrafter"/>
</dbReference>
<keyword evidence="8" id="KW-1185">Reference proteome</keyword>
<dbReference type="EMBL" id="RDQH01000337">
    <property type="protein sequence ID" value="RXH82829.1"/>
    <property type="molecule type" value="Genomic_DNA"/>
</dbReference>
<protein>
    <recommendedName>
        <fullName evidence="6">BRCT domain-containing protein</fullName>
    </recommendedName>
</protein>
<keyword evidence="5" id="KW-0539">Nucleus</keyword>
<gene>
    <name evidence="7" type="ORF">DVH24_003327</name>
</gene>
<keyword evidence="4" id="KW-0234">DNA repair</keyword>
<keyword evidence="2" id="KW-0677">Repeat</keyword>
<dbReference type="PROSITE" id="PS50172">
    <property type="entry name" value="BRCT"/>
    <property type="match status" value="1"/>
</dbReference>
<evidence type="ECO:0000256" key="5">
    <source>
        <dbReference type="ARBA" id="ARBA00023242"/>
    </source>
</evidence>
<name>A0A498II87_MALDO</name>
<comment type="subcellular location">
    <subcellularLocation>
        <location evidence="1">Nucleus</location>
    </subcellularLocation>
</comment>
<dbReference type="AlphaFoldDB" id="A0A498II87"/>